<dbReference type="HAMAP" id="MF_00952">
    <property type="entry name" value="Topoisom_1_prok"/>
    <property type="match status" value="1"/>
</dbReference>
<feature type="site" description="Interaction with DNA" evidence="10">
    <location>
        <position position="155"/>
    </location>
</feature>
<comment type="function">
    <text evidence="10">Releases the supercoiling and torsional tension of DNA, which is introduced during the DNA replication and transcription, by transiently cleaving and rejoining one strand of the DNA duplex. Introduces a single-strand break via transesterification at a target site in duplex DNA. The scissile phosphodiester is attacked by the catalytic tyrosine of the enzyme, resulting in the formation of a DNA-(5'-phosphotyrosyl)-enzyme intermediate and the expulsion of a 3'-OH DNA strand. The free DNA strand then undergoes passage around the unbroken strand, thus removing DNA supercoils. Finally, in the religation step, the DNA 3'-OH attacks the covalent intermediate to expel the active-site tyrosine and restore the DNA phosphodiester backbone.</text>
</comment>
<comment type="catalytic activity">
    <reaction evidence="1 10">
        <text>ATP-independent breakage of single-stranded DNA, followed by passage and rejoining.</text>
        <dbReference type="EC" id="5.6.2.1"/>
    </reaction>
</comment>
<evidence type="ECO:0000256" key="3">
    <source>
        <dbReference type="ARBA" id="ARBA00022723"/>
    </source>
</evidence>
<evidence type="ECO:0000256" key="2">
    <source>
        <dbReference type="ARBA" id="ARBA00009446"/>
    </source>
</evidence>
<evidence type="ECO:0000256" key="5">
    <source>
        <dbReference type="ARBA" id="ARBA00022833"/>
    </source>
</evidence>
<dbReference type="PROSITE" id="PS50880">
    <property type="entry name" value="TOPRIM"/>
    <property type="match status" value="1"/>
</dbReference>
<evidence type="ECO:0000259" key="11">
    <source>
        <dbReference type="PROSITE" id="PS50880"/>
    </source>
</evidence>
<dbReference type="EMBL" id="CAIJCS010000014">
    <property type="protein sequence ID" value="CAC9924748.1"/>
    <property type="molecule type" value="Genomic_DNA"/>
</dbReference>
<feature type="domain" description="Toprim" evidence="11">
    <location>
        <begin position="3"/>
        <end position="113"/>
    </location>
</feature>
<dbReference type="InterPro" id="IPR003602">
    <property type="entry name" value="Topo_IA_DNA-bd_dom"/>
</dbReference>
<dbReference type="SMART" id="SM00436">
    <property type="entry name" value="TOP1Bc"/>
    <property type="match status" value="1"/>
</dbReference>
<dbReference type="PROSITE" id="PS00396">
    <property type="entry name" value="TOPO_IA_1"/>
    <property type="match status" value="1"/>
</dbReference>
<dbReference type="Gene3D" id="1.10.460.10">
    <property type="entry name" value="Topoisomerase I, domain 2"/>
    <property type="match status" value="1"/>
</dbReference>
<feature type="site" description="Interaction with DNA" evidence="10">
    <location>
        <position position="33"/>
    </location>
</feature>
<dbReference type="GO" id="GO:0006265">
    <property type="term" value="P:DNA topological change"/>
    <property type="evidence" value="ECO:0007669"/>
    <property type="project" value="UniProtKB-UniRule"/>
</dbReference>
<dbReference type="PANTHER" id="PTHR42785">
    <property type="entry name" value="DNA TOPOISOMERASE, TYPE IA, CORE"/>
    <property type="match status" value="1"/>
</dbReference>
<dbReference type="Pfam" id="PF01131">
    <property type="entry name" value="Topoisom_bac"/>
    <property type="match status" value="1"/>
</dbReference>
<feature type="domain" description="Topo IA-type catalytic" evidence="12">
    <location>
        <begin position="129"/>
        <end position="556"/>
    </location>
</feature>
<feature type="site" description="Interaction with DNA" evidence="10">
    <location>
        <position position="488"/>
    </location>
</feature>
<evidence type="ECO:0000313" key="14">
    <source>
        <dbReference type="Proteomes" id="UP000586454"/>
    </source>
</evidence>
<dbReference type="InterPro" id="IPR028612">
    <property type="entry name" value="Topoisom_1_IA"/>
</dbReference>
<dbReference type="InterPro" id="IPR003601">
    <property type="entry name" value="Topo_IA_2"/>
</dbReference>
<comment type="subunit">
    <text evidence="10">Monomer.</text>
</comment>
<feature type="site" description="Interaction with DNA" evidence="10">
    <location>
        <position position="140"/>
    </location>
</feature>
<dbReference type="CDD" id="cd00186">
    <property type="entry name" value="TOP1Ac"/>
    <property type="match status" value="1"/>
</dbReference>
<evidence type="ECO:0000256" key="1">
    <source>
        <dbReference type="ARBA" id="ARBA00000213"/>
    </source>
</evidence>
<dbReference type="Pfam" id="PF01396">
    <property type="entry name" value="Zn_ribbon_Top1"/>
    <property type="match status" value="3"/>
</dbReference>
<keyword evidence="6" id="KW-0460">Magnesium</keyword>
<dbReference type="InterPro" id="IPR013826">
    <property type="entry name" value="Topo_IA_cen_sub3"/>
</dbReference>
<keyword evidence="9 10" id="KW-0413">Isomerase</keyword>
<dbReference type="InterPro" id="IPR013825">
    <property type="entry name" value="Topo_IA_cen_sub2"/>
</dbReference>
<evidence type="ECO:0000256" key="10">
    <source>
        <dbReference type="HAMAP-Rule" id="MF_00952"/>
    </source>
</evidence>
<keyword evidence="5" id="KW-0862">Zinc</keyword>
<dbReference type="Gene3D" id="3.30.65.10">
    <property type="entry name" value="Bacterial Topoisomerase I, domain 1"/>
    <property type="match status" value="2"/>
</dbReference>
<dbReference type="CDD" id="cd03363">
    <property type="entry name" value="TOPRIM_TopoIA_TopoI"/>
    <property type="match status" value="1"/>
</dbReference>
<feature type="site" description="Interaction with DNA" evidence="10">
    <location>
        <position position="304"/>
    </location>
</feature>
<dbReference type="SMART" id="SM00437">
    <property type="entry name" value="TOP1Ac"/>
    <property type="match status" value="1"/>
</dbReference>
<dbReference type="InterPro" id="IPR006171">
    <property type="entry name" value="TOPRIM_dom"/>
</dbReference>
<dbReference type="InterPro" id="IPR023405">
    <property type="entry name" value="Topo_IA_core_domain"/>
</dbReference>
<dbReference type="GO" id="GO:0008270">
    <property type="term" value="F:zinc ion binding"/>
    <property type="evidence" value="ECO:0007669"/>
    <property type="project" value="UniProtKB-KW"/>
</dbReference>
<evidence type="ECO:0000313" key="13">
    <source>
        <dbReference type="EMBL" id="CAC9924748.1"/>
    </source>
</evidence>
<evidence type="ECO:0000259" key="12">
    <source>
        <dbReference type="PROSITE" id="PS52039"/>
    </source>
</evidence>
<feature type="site" description="Interaction with DNA" evidence="10">
    <location>
        <position position="143"/>
    </location>
</feature>
<dbReference type="InterPro" id="IPR013824">
    <property type="entry name" value="Topo_IA_cen_sub1"/>
</dbReference>
<keyword evidence="3" id="KW-0479">Metal-binding</keyword>
<dbReference type="InterPro" id="IPR005733">
    <property type="entry name" value="TopoI_bac-type"/>
</dbReference>
<feature type="site" description="Interaction with DNA" evidence="10">
    <location>
        <position position="139"/>
    </location>
</feature>
<sequence length="696" mass="79603">MARNLIIVESPTKAKTIRKMAGSHYKVVATVGHIRDLPKSKLGIDTENNYEPKYINIRGKGPVIKELKKEAKKANKVLLATDPDREGEAISWHLTHILDLDPKNDVRISFNEITKDAVKNGIKNPRPIDMELVDAQQARRILDRLVGYKISPLLWKKVKSGLSAGRVQSVVLKIICDREEQINEFEPSEYWTIMAKLLKNRRHLEAKYAGRLVGERLESAPMATKEDADTVLKRMDKEKFTVHDIQKGTRKRRTLAPFTTSTMQQEANKRLNFSTRKTMQVAQRLYEGITIPGEGSVGLITYMRTDSTRISDQAVARTKSYVLSTYGKEYSQPSTWSKKKDNTQDAHECIRPADVMRTPFELKDSLGKDEYKLYQLIWSRFVASQMTAAEYATQKVKLLSNEELFQLNGNTLVFDGFLRVLPSKDQKDKEIPTLEKGESLKVKDIMPEQHFTQPPARYNEASLIKLLEELGIGRPSTYAPIINTLLARYYVVIEEKRFVPTELGETVNSLLTDYFPMFVDEEFTAKMENSLDSVADGELAWQEAVDPVYKKLVGYLEQAEKEIEKVEIRDEPTDVICDKCGRNMVIKMGRYGKFLACPGFPDCRNTKALVESIGVKCPKCEKGEVVIKRSKKGRKFFGCDQYPDCDFVSWDQPIEEKCPKCGDVLTIKQTRKGKRIKCHNMECDYVRWESGENEEK</sequence>
<comment type="similarity">
    <text evidence="2 10">Belongs to the type IA topoisomerase family.</text>
</comment>
<evidence type="ECO:0000256" key="8">
    <source>
        <dbReference type="ARBA" id="ARBA00023125"/>
    </source>
</evidence>
<dbReference type="Pfam" id="PF01751">
    <property type="entry name" value="Toprim"/>
    <property type="match status" value="1"/>
</dbReference>
<gene>
    <name evidence="10" type="primary">topA</name>
    <name evidence="13" type="ORF">PEPNEM18_00318</name>
</gene>
<dbReference type="SMART" id="SM00493">
    <property type="entry name" value="TOPRIM"/>
    <property type="match status" value="1"/>
</dbReference>
<comment type="caution">
    <text evidence="13">The sequence shown here is derived from an EMBL/GenBank/DDBJ whole genome shotgun (WGS) entry which is preliminary data.</text>
</comment>
<proteinExistence type="inferred from homology"/>
<feature type="site" description="Interaction with DNA" evidence="10">
    <location>
        <position position="148"/>
    </location>
</feature>
<dbReference type="InterPro" id="IPR023406">
    <property type="entry name" value="Topo_IA_AS"/>
</dbReference>
<evidence type="ECO:0000256" key="6">
    <source>
        <dbReference type="ARBA" id="ARBA00022842"/>
    </source>
</evidence>
<keyword evidence="4" id="KW-0863">Zinc-finger</keyword>
<dbReference type="Gene3D" id="3.40.50.140">
    <property type="match status" value="1"/>
</dbReference>
<evidence type="ECO:0000256" key="7">
    <source>
        <dbReference type="ARBA" id="ARBA00023029"/>
    </source>
</evidence>
<dbReference type="SUPFAM" id="SSF56712">
    <property type="entry name" value="Prokaryotic type I DNA topoisomerase"/>
    <property type="match status" value="1"/>
</dbReference>
<dbReference type="InterPro" id="IPR034149">
    <property type="entry name" value="TOPRIM_TopoI"/>
</dbReference>
<dbReference type="GO" id="GO:0003677">
    <property type="term" value="F:DNA binding"/>
    <property type="evidence" value="ECO:0007669"/>
    <property type="project" value="UniProtKB-KW"/>
</dbReference>
<name>A0A6V6XZ87_9FIRM</name>
<reference evidence="13 14" key="1">
    <citation type="submission" date="2020-06" db="EMBL/GenBank/DDBJ databases">
        <authorList>
            <person name="Criscuolo A."/>
        </authorList>
    </citation>
    <scope>NUCLEOTIDE SEQUENCE [LARGE SCALE GENOMIC DNA]</scope>
    <source>
        <strain evidence="13">1804121828</strain>
    </source>
</reference>
<keyword evidence="7 10" id="KW-0799">Topoisomerase</keyword>
<dbReference type="Gene3D" id="2.70.20.10">
    <property type="entry name" value="Topoisomerase I, domain 3"/>
    <property type="match status" value="1"/>
</dbReference>
<dbReference type="AlphaFoldDB" id="A0A6V6XZ87"/>
<keyword evidence="14" id="KW-1185">Reference proteome</keyword>
<evidence type="ECO:0000256" key="9">
    <source>
        <dbReference type="ARBA" id="ARBA00023235"/>
    </source>
</evidence>
<dbReference type="InterPro" id="IPR000380">
    <property type="entry name" value="Topo_IA"/>
</dbReference>
<dbReference type="Proteomes" id="UP000586454">
    <property type="component" value="Unassembled WGS sequence"/>
</dbReference>
<dbReference type="PRINTS" id="PR00417">
    <property type="entry name" value="PRTPISMRASEI"/>
</dbReference>
<dbReference type="PROSITE" id="PS52039">
    <property type="entry name" value="TOPO_IA_2"/>
    <property type="match status" value="1"/>
</dbReference>
<dbReference type="GO" id="GO:0005694">
    <property type="term" value="C:chromosome"/>
    <property type="evidence" value="ECO:0007669"/>
    <property type="project" value="InterPro"/>
</dbReference>
<accession>A0A6V6XZ87</accession>
<feature type="active site" description="O-(5'-phospho-DNA)-tyrosine intermediate" evidence="10">
    <location>
        <position position="302"/>
    </location>
</feature>
<dbReference type="GO" id="GO:0003917">
    <property type="term" value="F:DNA topoisomerase type I (single strand cut, ATP-independent) activity"/>
    <property type="evidence" value="ECO:0007669"/>
    <property type="project" value="UniProtKB-UniRule"/>
</dbReference>
<dbReference type="Gene3D" id="1.10.290.10">
    <property type="entry name" value="Topoisomerase I, domain 4"/>
    <property type="match status" value="1"/>
</dbReference>
<dbReference type="SUPFAM" id="SSF57783">
    <property type="entry name" value="Zinc beta-ribbon"/>
    <property type="match status" value="1"/>
</dbReference>
<dbReference type="InterPro" id="IPR013498">
    <property type="entry name" value="Topo_IA_Znf"/>
</dbReference>
<organism evidence="13 14">
    <name type="scientific">Aedoeadaptatus nemausensis</name>
    <dbReference type="NCBI Taxonomy" id="2582829"/>
    <lineage>
        <taxon>Bacteria</taxon>
        <taxon>Bacillati</taxon>
        <taxon>Bacillota</taxon>
        <taxon>Tissierellia</taxon>
        <taxon>Tissierellales</taxon>
        <taxon>Peptoniphilaceae</taxon>
        <taxon>Aedoeadaptatus</taxon>
    </lineage>
</organism>
<dbReference type="PANTHER" id="PTHR42785:SF1">
    <property type="entry name" value="DNA TOPOISOMERASE"/>
    <property type="match status" value="1"/>
</dbReference>
<evidence type="ECO:0000256" key="4">
    <source>
        <dbReference type="ARBA" id="ARBA00022771"/>
    </source>
</evidence>
<dbReference type="NCBIfam" id="TIGR01051">
    <property type="entry name" value="topA_bact"/>
    <property type="match status" value="1"/>
</dbReference>
<protein>
    <recommendedName>
        <fullName evidence="10">DNA topoisomerase 1</fullName>
        <ecNumber evidence="10">5.6.2.1</ecNumber>
    </recommendedName>
    <alternativeName>
        <fullName evidence="10">DNA topoisomerase I</fullName>
    </alternativeName>
</protein>
<dbReference type="EC" id="5.6.2.1" evidence="10"/>
<dbReference type="RefSeq" id="WP_180498560.1">
    <property type="nucleotide sequence ID" value="NZ_CAIJCS010000014.1"/>
</dbReference>
<dbReference type="InterPro" id="IPR013497">
    <property type="entry name" value="Topo_IA_cen"/>
</dbReference>
<feature type="region of interest" description="Interaction with DNA" evidence="10">
    <location>
        <begin position="163"/>
        <end position="168"/>
    </location>
</feature>
<keyword evidence="8 10" id="KW-0238">DNA-binding</keyword>